<evidence type="ECO:0008006" key="13">
    <source>
        <dbReference type="Google" id="ProtNLM"/>
    </source>
</evidence>
<evidence type="ECO:0000256" key="10">
    <source>
        <dbReference type="ARBA" id="ARBA00023180"/>
    </source>
</evidence>
<keyword evidence="8" id="KW-0472">Membrane</keyword>
<accession>A0A9D3UCK3</accession>
<keyword evidence="6" id="KW-0677">Repeat</keyword>
<evidence type="ECO:0000256" key="2">
    <source>
        <dbReference type="ARBA" id="ARBA00022553"/>
    </source>
</evidence>
<dbReference type="SUPFAM" id="SSF52058">
    <property type="entry name" value="L domain-like"/>
    <property type="match status" value="1"/>
</dbReference>
<proteinExistence type="predicted"/>
<evidence type="ECO:0000256" key="8">
    <source>
        <dbReference type="ARBA" id="ARBA00023136"/>
    </source>
</evidence>
<comment type="caution">
    <text evidence="11">The sequence shown here is derived from an EMBL/GenBank/DDBJ whole genome shotgun (WGS) entry which is preliminary data.</text>
</comment>
<dbReference type="PANTHER" id="PTHR48063:SF98">
    <property type="entry name" value="LRR RECEPTOR-LIKE SERINE_THREONINE-PROTEIN KINASE FLS2"/>
    <property type="match status" value="1"/>
</dbReference>
<dbReference type="PANTHER" id="PTHR48063">
    <property type="entry name" value="LRR RECEPTOR-LIKE KINASE"/>
    <property type="match status" value="1"/>
</dbReference>
<name>A0A9D3UCK3_9ROSI</name>
<keyword evidence="12" id="KW-1185">Reference proteome</keyword>
<dbReference type="OrthoDB" id="1747084at2759"/>
<protein>
    <recommendedName>
        <fullName evidence="13">Leucine-rich repeat-containing N-terminal plant-type domain-containing protein</fullName>
    </recommendedName>
</protein>
<keyword evidence="10" id="KW-0325">Glycoprotein</keyword>
<evidence type="ECO:0000313" key="11">
    <source>
        <dbReference type="EMBL" id="KAH1038160.1"/>
    </source>
</evidence>
<dbReference type="InterPro" id="IPR001611">
    <property type="entry name" value="Leu-rich_rpt"/>
</dbReference>
<dbReference type="InterPro" id="IPR032675">
    <property type="entry name" value="LRR_dom_sf"/>
</dbReference>
<dbReference type="AlphaFoldDB" id="A0A9D3UCK3"/>
<evidence type="ECO:0000256" key="3">
    <source>
        <dbReference type="ARBA" id="ARBA00022614"/>
    </source>
</evidence>
<evidence type="ECO:0000313" key="12">
    <source>
        <dbReference type="Proteomes" id="UP000828251"/>
    </source>
</evidence>
<keyword evidence="4" id="KW-0812">Transmembrane</keyword>
<dbReference type="GO" id="GO:0016020">
    <property type="term" value="C:membrane"/>
    <property type="evidence" value="ECO:0007669"/>
    <property type="project" value="UniProtKB-SubCell"/>
</dbReference>
<evidence type="ECO:0000256" key="6">
    <source>
        <dbReference type="ARBA" id="ARBA00022737"/>
    </source>
</evidence>
<reference evidence="11 12" key="1">
    <citation type="journal article" date="2021" name="Plant Biotechnol. J.">
        <title>Multi-omics assisted identification of the key and species-specific regulatory components of drought-tolerant mechanisms in Gossypium stocksii.</title>
        <authorList>
            <person name="Yu D."/>
            <person name="Ke L."/>
            <person name="Zhang D."/>
            <person name="Wu Y."/>
            <person name="Sun Y."/>
            <person name="Mei J."/>
            <person name="Sun J."/>
            <person name="Sun Y."/>
        </authorList>
    </citation>
    <scope>NUCLEOTIDE SEQUENCE [LARGE SCALE GENOMIC DNA]</scope>
    <source>
        <strain evidence="12">cv. E1</strain>
        <tissue evidence="11">Leaf</tissue>
    </source>
</reference>
<keyword evidence="3" id="KW-0433">Leucine-rich repeat</keyword>
<evidence type="ECO:0000256" key="9">
    <source>
        <dbReference type="ARBA" id="ARBA00023170"/>
    </source>
</evidence>
<evidence type="ECO:0000256" key="5">
    <source>
        <dbReference type="ARBA" id="ARBA00022729"/>
    </source>
</evidence>
<keyword evidence="9" id="KW-0675">Receptor</keyword>
<dbReference type="PRINTS" id="PR00019">
    <property type="entry name" value="LEURICHRPT"/>
</dbReference>
<dbReference type="Gene3D" id="3.80.10.10">
    <property type="entry name" value="Ribonuclease Inhibitor"/>
    <property type="match status" value="1"/>
</dbReference>
<dbReference type="Pfam" id="PF00560">
    <property type="entry name" value="LRR_1"/>
    <property type="match status" value="3"/>
</dbReference>
<organism evidence="11 12">
    <name type="scientific">Gossypium stocksii</name>
    <dbReference type="NCBI Taxonomy" id="47602"/>
    <lineage>
        <taxon>Eukaryota</taxon>
        <taxon>Viridiplantae</taxon>
        <taxon>Streptophyta</taxon>
        <taxon>Embryophyta</taxon>
        <taxon>Tracheophyta</taxon>
        <taxon>Spermatophyta</taxon>
        <taxon>Magnoliopsida</taxon>
        <taxon>eudicotyledons</taxon>
        <taxon>Gunneridae</taxon>
        <taxon>Pentapetalae</taxon>
        <taxon>rosids</taxon>
        <taxon>malvids</taxon>
        <taxon>Malvales</taxon>
        <taxon>Malvaceae</taxon>
        <taxon>Malvoideae</taxon>
        <taxon>Gossypium</taxon>
    </lineage>
</organism>
<keyword evidence="2" id="KW-0597">Phosphoprotein</keyword>
<evidence type="ECO:0000256" key="4">
    <source>
        <dbReference type="ARBA" id="ARBA00022692"/>
    </source>
</evidence>
<dbReference type="EMBL" id="JAIQCV010000012">
    <property type="protein sequence ID" value="KAH1038160.1"/>
    <property type="molecule type" value="Genomic_DNA"/>
</dbReference>
<dbReference type="Proteomes" id="UP000828251">
    <property type="component" value="Unassembled WGS sequence"/>
</dbReference>
<sequence length="115" mass="12316">MLTGLLSLNLSKNHLVGKIPSNIGAIKTLECVDLSENNLSGKIPDSMSKLNFLSYLNLSYNNLTGQIPSGTQLQSFSASSFLGTKLYGPPLSTTMTLVPASDIVRGQVDNRTQVD</sequence>
<keyword evidence="7" id="KW-1133">Transmembrane helix</keyword>
<gene>
    <name evidence="11" type="ORF">J1N35_039903</name>
</gene>
<evidence type="ECO:0000256" key="1">
    <source>
        <dbReference type="ARBA" id="ARBA00004479"/>
    </source>
</evidence>
<dbReference type="InterPro" id="IPR046956">
    <property type="entry name" value="RLP23-like"/>
</dbReference>
<keyword evidence="5" id="KW-0732">Signal</keyword>
<comment type="subcellular location">
    <subcellularLocation>
        <location evidence="1">Membrane</location>
        <topology evidence="1">Single-pass type I membrane protein</topology>
    </subcellularLocation>
</comment>
<evidence type="ECO:0000256" key="7">
    <source>
        <dbReference type="ARBA" id="ARBA00022989"/>
    </source>
</evidence>
<dbReference type="FunFam" id="3.80.10.10:FF:000722">
    <property type="entry name" value="Leucine-rich repeat receptor-like protein kinase"/>
    <property type="match status" value="1"/>
</dbReference>